<dbReference type="Proteomes" id="UP000831684">
    <property type="component" value="Chromosome"/>
</dbReference>
<evidence type="ECO:0000313" key="2">
    <source>
        <dbReference type="EMBL" id="UOK71059.1"/>
    </source>
</evidence>
<evidence type="ECO:0000256" key="1">
    <source>
        <dbReference type="SAM" id="SignalP"/>
    </source>
</evidence>
<keyword evidence="1" id="KW-0732">Signal</keyword>
<sequence length="176" mass="18478">MLPRPLRLGLVLLLLGASPANAADPVTLAGAGKEEALSVAALRALPAETLTVTYATAKGPERARFTGPRLWDLLVARGLVDTDPHRALLRSVIVVTAGDGYRLVLAAADLAPDLGDAPILLAHTREGEPLATARAPRLVVPGDRRGARQMFDVARIEVRVLDAPPSPPASTQENTP</sequence>
<dbReference type="InterPro" id="IPR036374">
    <property type="entry name" value="OxRdtase_Mopterin-bd_sf"/>
</dbReference>
<dbReference type="EMBL" id="CP083239">
    <property type="protein sequence ID" value="UOK71059.1"/>
    <property type="molecule type" value="Genomic_DNA"/>
</dbReference>
<dbReference type="AlphaFoldDB" id="A0A9E7A5H0"/>
<feature type="signal peptide" evidence="1">
    <location>
        <begin position="1"/>
        <end position="22"/>
    </location>
</feature>
<gene>
    <name evidence="2" type="ORF">K9D25_20530</name>
</gene>
<feature type="chain" id="PRO_5038631454" description="Oxidoreductase molybdopterin-binding domain-containing protein" evidence="1">
    <location>
        <begin position="23"/>
        <end position="176"/>
    </location>
</feature>
<name>A0A9E7A5H0_9HYPH</name>
<organism evidence="2 3">
    <name type="scientific">Ancylobacter polymorphus</name>
    <dbReference type="NCBI Taxonomy" id="223390"/>
    <lineage>
        <taxon>Bacteria</taxon>
        <taxon>Pseudomonadati</taxon>
        <taxon>Pseudomonadota</taxon>
        <taxon>Alphaproteobacteria</taxon>
        <taxon>Hyphomicrobiales</taxon>
        <taxon>Xanthobacteraceae</taxon>
        <taxon>Ancylobacter</taxon>
    </lineage>
</organism>
<dbReference type="Gene3D" id="3.90.420.10">
    <property type="entry name" value="Oxidoreductase, molybdopterin-binding domain"/>
    <property type="match status" value="1"/>
</dbReference>
<dbReference type="SUPFAM" id="SSF56524">
    <property type="entry name" value="Oxidoreductase molybdopterin-binding domain"/>
    <property type="match status" value="1"/>
</dbReference>
<reference evidence="2" key="1">
    <citation type="submission" date="2021-09" db="EMBL/GenBank/DDBJ databases">
        <title>Network and meta-omics reveal the key degrader and cooperation patterns in an efficient 1,4-dioxane-degrading microbial community.</title>
        <authorList>
            <person name="Dai C."/>
        </authorList>
    </citation>
    <scope>NUCLEOTIDE SEQUENCE</scope>
    <source>
        <strain evidence="2">ZM13</strain>
    </source>
</reference>
<accession>A0A9E7A5H0</accession>
<dbReference type="RefSeq" id="WP_244377880.1">
    <property type="nucleotide sequence ID" value="NZ_CP083239.1"/>
</dbReference>
<dbReference type="KEGG" id="apol:K9D25_20530"/>
<evidence type="ECO:0008006" key="4">
    <source>
        <dbReference type="Google" id="ProtNLM"/>
    </source>
</evidence>
<proteinExistence type="predicted"/>
<evidence type="ECO:0000313" key="3">
    <source>
        <dbReference type="Proteomes" id="UP000831684"/>
    </source>
</evidence>
<protein>
    <recommendedName>
        <fullName evidence="4">Oxidoreductase molybdopterin-binding domain-containing protein</fullName>
    </recommendedName>
</protein>